<keyword evidence="1" id="KW-0472">Membrane</keyword>
<keyword evidence="3" id="KW-1185">Reference proteome</keyword>
<evidence type="ECO:0008006" key="4">
    <source>
        <dbReference type="Google" id="ProtNLM"/>
    </source>
</evidence>
<proteinExistence type="predicted"/>
<feature type="transmembrane region" description="Helical" evidence="1">
    <location>
        <begin position="20"/>
        <end position="44"/>
    </location>
</feature>
<name>R3W4B6_9ENTE</name>
<protein>
    <recommendedName>
        <fullName evidence="4">Integral membrane protein</fullName>
    </recommendedName>
</protein>
<dbReference type="AlphaFoldDB" id="R3W4B6"/>
<dbReference type="Pfam" id="PF04854">
    <property type="entry name" value="DUF624"/>
    <property type="match status" value="1"/>
</dbReference>
<feature type="transmembrane region" description="Helical" evidence="1">
    <location>
        <begin position="173"/>
        <end position="190"/>
    </location>
</feature>
<dbReference type="HOGENOM" id="CLU_115876_0_0_9"/>
<sequence length="202" mass="23520">MVENSLTHLFNRSYILLKINAYFLFFCLFGGIILGIGPAIYTAFSLFYSFHWEKTGYSYTNAWKIYRGCFIKTNKLTILFLAGFFLLTVNLWIAAQLKGIFFFGLTFFLFFILVMLVSLWIHSLFYLMKTSLCLKNLLKFSLASLFSSAGKWVKEIIGSLFLVFMMWKYPGAGFFWGFGGILVYQAVMLEKKTLWFENLMES</sequence>
<comment type="caution">
    <text evidence="2">The sequence shown here is derived from an EMBL/GenBank/DDBJ whole genome shotgun (WGS) entry which is preliminary data.</text>
</comment>
<feature type="transmembrane region" description="Helical" evidence="1">
    <location>
        <begin position="140"/>
        <end position="167"/>
    </location>
</feature>
<dbReference type="eggNOG" id="COG5578">
    <property type="taxonomic scope" value="Bacteria"/>
</dbReference>
<feature type="transmembrane region" description="Helical" evidence="1">
    <location>
        <begin position="100"/>
        <end position="128"/>
    </location>
</feature>
<dbReference type="PATRIC" id="fig|1158610.3.peg.2700"/>
<dbReference type="EMBL" id="AJAT01000017">
    <property type="protein sequence ID" value="EOL42366.1"/>
    <property type="molecule type" value="Genomic_DNA"/>
</dbReference>
<dbReference type="STRING" id="154621.RV11_GL001915"/>
<evidence type="ECO:0000313" key="3">
    <source>
        <dbReference type="Proteomes" id="UP000013785"/>
    </source>
</evidence>
<dbReference type="Proteomes" id="UP000013785">
    <property type="component" value="Unassembled WGS sequence"/>
</dbReference>
<dbReference type="RefSeq" id="WP_010769353.1">
    <property type="nucleotide sequence ID" value="NZ_ASWE01000001.1"/>
</dbReference>
<keyword evidence="1" id="KW-0812">Transmembrane</keyword>
<gene>
    <name evidence="2" type="ORF">UC3_02718</name>
</gene>
<organism evidence="2 3">
    <name type="scientific">Enterococcus phoeniculicola ATCC BAA-412</name>
    <dbReference type="NCBI Taxonomy" id="1158610"/>
    <lineage>
        <taxon>Bacteria</taxon>
        <taxon>Bacillati</taxon>
        <taxon>Bacillota</taxon>
        <taxon>Bacilli</taxon>
        <taxon>Lactobacillales</taxon>
        <taxon>Enterococcaceae</taxon>
        <taxon>Enterococcus</taxon>
    </lineage>
</organism>
<feature type="transmembrane region" description="Helical" evidence="1">
    <location>
        <begin position="76"/>
        <end position="94"/>
    </location>
</feature>
<evidence type="ECO:0000313" key="2">
    <source>
        <dbReference type="EMBL" id="EOL42366.1"/>
    </source>
</evidence>
<reference evidence="2 3" key="1">
    <citation type="submission" date="2013-02" db="EMBL/GenBank/DDBJ databases">
        <title>The Genome Sequence of Enterococcus phoeniculicola BAA-412.</title>
        <authorList>
            <consortium name="The Broad Institute Genome Sequencing Platform"/>
            <consortium name="The Broad Institute Genome Sequencing Center for Infectious Disease"/>
            <person name="Earl A.M."/>
            <person name="Gilmore M.S."/>
            <person name="Lebreton F."/>
            <person name="Walker B."/>
            <person name="Young S.K."/>
            <person name="Zeng Q."/>
            <person name="Gargeya S."/>
            <person name="Fitzgerald M."/>
            <person name="Haas B."/>
            <person name="Abouelleil A."/>
            <person name="Alvarado L."/>
            <person name="Arachchi H.M."/>
            <person name="Berlin A.M."/>
            <person name="Chapman S.B."/>
            <person name="Dewar J."/>
            <person name="Goldberg J."/>
            <person name="Griggs A."/>
            <person name="Gujja S."/>
            <person name="Hansen M."/>
            <person name="Howarth C."/>
            <person name="Imamovic A."/>
            <person name="Larimer J."/>
            <person name="McCowan C."/>
            <person name="Murphy C."/>
            <person name="Neiman D."/>
            <person name="Pearson M."/>
            <person name="Priest M."/>
            <person name="Roberts A."/>
            <person name="Saif S."/>
            <person name="Shea T."/>
            <person name="Sisk P."/>
            <person name="Sykes S."/>
            <person name="Wortman J."/>
            <person name="Nusbaum C."/>
            <person name="Birren B."/>
        </authorList>
    </citation>
    <scope>NUCLEOTIDE SEQUENCE [LARGE SCALE GENOMIC DNA]</scope>
    <source>
        <strain evidence="2 3">ATCC BAA-412</strain>
    </source>
</reference>
<accession>R3W4B6</accession>
<evidence type="ECO:0000256" key="1">
    <source>
        <dbReference type="SAM" id="Phobius"/>
    </source>
</evidence>
<keyword evidence="1" id="KW-1133">Transmembrane helix</keyword>
<dbReference type="InterPro" id="IPR006938">
    <property type="entry name" value="DUF624"/>
</dbReference>